<gene>
    <name evidence="2" type="ORF">M407DRAFT_26759</name>
</gene>
<dbReference type="HOGENOM" id="CLU_680062_0_0_1"/>
<dbReference type="Proteomes" id="UP000054248">
    <property type="component" value="Unassembled WGS sequence"/>
</dbReference>
<proteinExistence type="predicted"/>
<keyword evidence="1" id="KW-0732">Signal</keyword>
<evidence type="ECO:0000256" key="1">
    <source>
        <dbReference type="SAM" id="SignalP"/>
    </source>
</evidence>
<accession>A0A0C3Q4H4</accession>
<evidence type="ECO:0000313" key="3">
    <source>
        <dbReference type="Proteomes" id="UP000054248"/>
    </source>
</evidence>
<evidence type="ECO:0000313" key="2">
    <source>
        <dbReference type="EMBL" id="KIO23830.1"/>
    </source>
</evidence>
<organism evidence="2 3">
    <name type="scientific">Tulasnella calospora MUT 4182</name>
    <dbReference type="NCBI Taxonomy" id="1051891"/>
    <lineage>
        <taxon>Eukaryota</taxon>
        <taxon>Fungi</taxon>
        <taxon>Dikarya</taxon>
        <taxon>Basidiomycota</taxon>
        <taxon>Agaricomycotina</taxon>
        <taxon>Agaricomycetes</taxon>
        <taxon>Cantharellales</taxon>
        <taxon>Tulasnellaceae</taxon>
        <taxon>Tulasnella</taxon>
    </lineage>
</organism>
<reference evidence="2 3" key="1">
    <citation type="submission" date="2014-04" db="EMBL/GenBank/DDBJ databases">
        <authorList>
            <consortium name="DOE Joint Genome Institute"/>
            <person name="Kuo A."/>
            <person name="Girlanda M."/>
            <person name="Perotto S."/>
            <person name="Kohler A."/>
            <person name="Nagy L.G."/>
            <person name="Floudas D."/>
            <person name="Copeland A."/>
            <person name="Barry K.W."/>
            <person name="Cichocki N."/>
            <person name="Veneault-Fourrey C."/>
            <person name="LaButti K."/>
            <person name="Lindquist E.A."/>
            <person name="Lipzen A."/>
            <person name="Lundell T."/>
            <person name="Morin E."/>
            <person name="Murat C."/>
            <person name="Sun H."/>
            <person name="Tunlid A."/>
            <person name="Henrissat B."/>
            <person name="Grigoriev I.V."/>
            <person name="Hibbett D.S."/>
            <person name="Martin F."/>
            <person name="Nordberg H.P."/>
            <person name="Cantor M.N."/>
            <person name="Hua S.X."/>
        </authorList>
    </citation>
    <scope>NUCLEOTIDE SEQUENCE [LARGE SCALE GENOMIC DNA]</scope>
    <source>
        <strain evidence="2 3">MUT 4182</strain>
    </source>
</reference>
<protein>
    <recommendedName>
        <fullName evidence="4">Plasma membrane fusion protein PRM1</fullName>
    </recommendedName>
</protein>
<keyword evidence="3" id="KW-1185">Reference proteome</keyword>
<feature type="chain" id="PRO_5002168541" description="Plasma membrane fusion protein PRM1" evidence="1">
    <location>
        <begin position="27"/>
        <end position="405"/>
    </location>
</feature>
<feature type="signal peptide" evidence="1">
    <location>
        <begin position="1"/>
        <end position="26"/>
    </location>
</feature>
<evidence type="ECO:0008006" key="4">
    <source>
        <dbReference type="Google" id="ProtNLM"/>
    </source>
</evidence>
<sequence length="405" mass="43012">MRFSIVSSIATVLLSGFLAVASPVHGDLAPAPELLPRAALTIPAILANGQTQVDAVTQQIRKVVPFGGNSTQQVDTALVSSLLSRVQVTIDNVNTQLLQVADQPWDVVGGGADPATAQYALADLAISAVKAVAPVSAITGTYPELQKSVDAVTQSVVNIGPVALKINWTHVWGYVLIGVGAVLTAIAQTAYHYNRNSCQRPAIKRGRFQAENYINHLTPHHSNRSIAMLSSYTRVQIVALLAFFSSFVAASELDARASSLTLPAIFKNATAQVTSLTQQLNRVIVFNSTLKAEPSYVTSVLTQVQGVINNTGAQINQIGKLPFDQISGGLTQSDIQYLSTDFVTAVAVSVNAPQSIAAAYPEIRQSIDGVQSVMHFAPSWLALHFLPLALLDLGAMAPLGFCNLY</sequence>
<reference evidence="3" key="2">
    <citation type="submission" date="2015-01" db="EMBL/GenBank/DDBJ databases">
        <title>Evolutionary Origins and Diversification of the Mycorrhizal Mutualists.</title>
        <authorList>
            <consortium name="DOE Joint Genome Institute"/>
            <consortium name="Mycorrhizal Genomics Consortium"/>
            <person name="Kohler A."/>
            <person name="Kuo A."/>
            <person name="Nagy L.G."/>
            <person name="Floudas D."/>
            <person name="Copeland A."/>
            <person name="Barry K.W."/>
            <person name="Cichocki N."/>
            <person name="Veneault-Fourrey C."/>
            <person name="LaButti K."/>
            <person name="Lindquist E.A."/>
            <person name="Lipzen A."/>
            <person name="Lundell T."/>
            <person name="Morin E."/>
            <person name="Murat C."/>
            <person name="Riley R."/>
            <person name="Ohm R."/>
            <person name="Sun H."/>
            <person name="Tunlid A."/>
            <person name="Henrissat B."/>
            <person name="Grigoriev I.V."/>
            <person name="Hibbett D.S."/>
            <person name="Martin F."/>
        </authorList>
    </citation>
    <scope>NUCLEOTIDE SEQUENCE [LARGE SCALE GENOMIC DNA]</scope>
    <source>
        <strain evidence="3">MUT 4182</strain>
    </source>
</reference>
<dbReference type="AlphaFoldDB" id="A0A0C3Q4H4"/>
<dbReference type="EMBL" id="KN823075">
    <property type="protein sequence ID" value="KIO23830.1"/>
    <property type="molecule type" value="Genomic_DNA"/>
</dbReference>
<name>A0A0C3Q4H4_9AGAM</name>